<dbReference type="Proteomes" id="UP001431209">
    <property type="component" value="Unassembled WGS sequence"/>
</dbReference>
<evidence type="ECO:0000256" key="1">
    <source>
        <dbReference type="RuleBase" id="RU003682"/>
    </source>
</evidence>
<sequence>MSIPTISLNASHSEVEDSLKTACKKTGFFFLTNHGLETDCKLMFELAKEFFDLNLDVKMELLNCPKSQNRGYTPLDGEKLNSNLEDCKEAFNILSPESDTEEYWPKTLEVHTDFRNNVQKFYKDLHKLALVVISHLENALSLPEGFLSNHHQSHGPSTLRFLKYPTQLVQKNGAGPHSDYGTITFLIQDMIGGLQVNVDNNWLDVVPVQDAILCNVGDLLAKWTEDAVNSTVHRVIIRANKPERYSIAFFIHPVDETVIGDVTAGDYLMMKLTNSHKTRLRNEHEVSA</sequence>
<dbReference type="AlphaFoldDB" id="A0AAW2Z4B0"/>
<organism evidence="3 4">
    <name type="scientific">Acrasis kona</name>
    <dbReference type="NCBI Taxonomy" id="1008807"/>
    <lineage>
        <taxon>Eukaryota</taxon>
        <taxon>Discoba</taxon>
        <taxon>Heterolobosea</taxon>
        <taxon>Tetramitia</taxon>
        <taxon>Eutetramitia</taxon>
        <taxon>Acrasidae</taxon>
        <taxon>Acrasis</taxon>
    </lineage>
</organism>
<dbReference type="SUPFAM" id="SSF51197">
    <property type="entry name" value="Clavaminate synthase-like"/>
    <property type="match status" value="1"/>
</dbReference>
<keyword evidence="1" id="KW-0479">Metal-binding</keyword>
<dbReference type="GO" id="GO:0046872">
    <property type="term" value="F:metal ion binding"/>
    <property type="evidence" value="ECO:0007669"/>
    <property type="project" value="UniProtKB-KW"/>
</dbReference>
<dbReference type="PROSITE" id="PS51471">
    <property type="entry name" value="FE2OG_OXY"/>
    <property type="match status" value="1"/>
</dbReference>
<keyword evidence="1" id="KW-0408">Iron</keyword>
<evidence type="ECO:0000259" key="2">
    <source>
        <dbReference type="PROSITE" id="PS51471"/>
    </source>
</evidence>
<dbReference type="PRINTS" id="PR00682">
    <property type="entry name" value="IPNSYNTHASE"/>
</dbReference>
<dbReference type="InterPro" id="IPR044861">
    <property type="entry name" value="IPNS-like_FE2OG_OXY"/>
</dbReference>
<dbReference type="Pfam" id="PF14226">
    <property type="entry name" value="DIOX_N"/>
    <property type="match status" value="1"/>
</dbReference>
<dbReference type="Gene3D" id="2.60.120.330">
    <property type="entry name" value="B-lactam Antibiotic, Isopenicillin N Synthase, Chain"/>
    <property type="match status" value="1"/>
</dbReference>
<reference evidence="3 4" key="1">
    <citation type="submission" date="2024-03" db="EMBL/GenBank/DDBJ databases">
        <title>The Acrasis kona genome and developmental transcriptomes reveal deep origins of eukaryotic multicellular pathways.</title>
        <authorList>
            <person name="Sheikh S."/>
            <person name="Fu C.-J."/>
            <person name="Brown M.W."/>
            <person name="Baldauf S.L."/>
        </authorList>
    </citation>
    <scope>NUCLEOTIDE SEQUENCE [LARGE SCALE GENOMIC DNA]</scope>
    <source>
        <strain evidence="3 4">ATCC MYA-3509</strain>
    </source>
</reference>
<comment type="similarity">
    <text evidence="1">Belongs to the iron/ascorbate-dependent oxidoreductase family.</text>
</comment>
<accession>A0AAW2Z4B0</accession>
<keyword evidence="1" id="KW-0560">Oxidoreductase</keyword>
<evidence type="ECO:0000313" key="3">
    <source>
        <dbReference type="EMBL" id="KAL0483946.1"/>
    </source>
</evidence>
<dbReference type="GO" id="GO:0016491">
    <property type="term" value="F:oxidoreductase activity"/>
    <property type="evidence" value="ECO:0007669"/>
    <property type="project" value="UniProtKB-KW"/>
</dbReference>
<feature type="domain" description="Fe2OG dioxygenase" evidence="2">
    <location>
        <begin position="155"/>
        <end position="253"/>
    </location>
</feature>
<keyword evidence="4" id="KW-1185">Reference proteome</keyword>
<proteinExistence type="inferred from homology"/>
<evidence type="ECO:0000313" key="4">
    <source>
        <dbReference type="Proteomes" id="UP001431209"/>
    </source>
</evidence>
<dbReference type="InterPro" id="IPR005123">
    <property type="entry name" value="Oxoglu/Fe-dep_dioxygenase_dom"/>
</dbReference>
<dbReference type="InterPro" id="IPR026992">
    <property type="entry name" value="DIOX_N"/>
</dbReference>
<dbReference type="Pfam" id="PF03171">
    <property type="entry name" value="2OG-FeII_Oxy"/>
    <property type="match status" value="1"/>
</dbReference>
<gene>
    <name evidence="3" type="ORF">AKO1_004548</name>
</gene>
<dbReference type="PANTHER" id="PTHR47990">
    <property type="entry name" value="2-OXOGLUTARATE (2OG) AND FE(II)-DEPENDENT OXYGENASE SUPERFAMILY PROTEIN-RELATED"/>
    <property type="match status" value="1"/>
</dbReference>
<dbReference type="EMBL" id="JAOPGA020001001">
    <property type="protein sequence ID" value="KAL0483946.1"/>
    <property type="molecule type" value="Genomic_DNA"/>
</dbReference>
<protein>
    <recommendedName>
        <fullName evidence="2">Fe2OG dioxygenase domain-containing protein</fullName>
    </recommendedName>
</protein>
<dbReference type="InterPro" id="IPR027443">
    <property type="entry name" value="IPNS-like_sf"/>
</dbReference>
<comment type="caution">
    <text evidence="3">The sequence shown here is derived from an EMBL/GenBank/DDBJ whole genome shotgun (WGS) entry which is preliminary data.</text>
</comment>
<name>A0AAW2Z4B0_9EUKA</name>
<dbReference type="InterPro" id="IPR050231">
    <property type="entry name" value="Iron_ascorbate_oxido_reductase"/>
</dbReference>